<evidence type="ECO:0000313" key="2">
    <source>
        <dbReference type="Proteomes" id="UP001207468"/>
    </source>
</evidence>
<dbReference type="Proteomes" id="UP001207468">
    <property type="component" value="Unassembled WGS sequence"/>
</dbReference>
<dbReference type="EMBL" id="JAGFNK010000073">
    <property type="protein sequence ID" value="KAI9509044.1"/>
    <property type="molecule type" value="Genomic_DNA"/>
</dbReference>
<organism evidence="1 2">
    <name type="scientific">Russula earlei</name>
    <dbReference type="NCBI Taxonomy" id="71964"/>
    <lineage>
        <taxon>Eukaryota</taxon>
        <taxon>Fungi</taxon>
        <taxon>Dikarya</taxon>
        <taxon>Basidiomycota</taxon>
        <taxon>Agaricomycotina</taxon>
        <taxon>Agaricomycetes</taxon>
        <taxon>Russulales</taxon>
        <taxon>Russulaceae</taxon>
        <taxon>Russula</taxon>
    </lineage>
</organism>
<gene>
    <name evidence="1" type="ORF">F5148DRAFT_816372</name>
</gene>
<protein>
    <submittedName>
        <fullName evidence="1">Uncharacterized protein</fullName>
    </submittedName>
</protein>
<sequence>MYSTTPGQGNGGGNATAGDNASTGSGQHSHPPYRKPDVDEESSEGSDDENHPDIIAMNEAMNRYKPRGEPSAPARGPRRSLPPPQPPKSSGTDASKSRPAALTSMATTTAHGMKEATLMWFDHNGESLQAMPYRIHVPMPFLCTMQIRLWSVVKSFVNNISRTSGILAANNRTPEQTVMVTRHMYATRLTRPPSRPTSRRGTTYPQTPAPHQHRGLAPRNSRRPYAYSISN</sequence>
<accession>A0ACC0UBF6</accession>
<proteinExistence type="predicted"/>
<evidence type="ECO:0000313" key="1">
    <source>
        <dbReference type="EMBL" id="KAI9509044.1"/>
    </source>
</evidence>
<reference evidence="1" key="1">
    <citation type="submission" date="2021-03" db="EMBL/GenBank/DDBJ databases">
        <title>Evolutionary priming and transition to the ectomycorrhizal habit in an iconic lineage of mushroom-forming fungi: is preadaptation a requirement?</title>
        <authorList>
            <consortium name="DOE Joint Genome Institute"/>
            <person name="Looney B.P."/>
            <person name="Miyauchi S."/>
            <person name="Morin E."/>
            <person name="Drula E."/>
            <person name="Courty P.E."/>
            <person name="Chicoki N."/>
            <person name="Fauchery L."/>
            <person name="Kohler A."/>
            <person name="Kuo A."/>
            <person name="LaButti K."/>
            <person name="Pangilinan J."/>
            <person name="Lipzen A."/>
            <person name="Riley R."/>
            <person name="Andreopoulos W."/>
            <person name="He G."/>
            <person name="Johnson J."/>
            <person name="Barry K.W."/>
            <person name="Grigoriev I.V."/>
            <person name="Nagy L."/>
            <person name="Hibbett D."/>
            <person name="Henrissat B."/>
            <person name="Matheny P.B."/>
            <person name="Labbe J."/>
            <person name="Martin A.F."/>
        </authorList>
    </citation>
    <scope>NUCLEOTIDE SEQUENCE</scope>
    <source>
        <strain evidence="1">BPL698</strain>
    </source>
</reference>
<name>A0ACC0UBF6_9AGAM</name>
<keyword evidence="2" id="KW-1185">Reference proteome</keyword>
<comment type="caution">
    <text evidence="1">The sequence shown here is derived from an EMBL/GenBank/DDBJ whole genome shotgun (WGS) entry which is preliminary data.</text>
</comment>